<evidence type="ECO:0000256" key="1">
    <source>
        <dbReference type="SAM" id="MobiDB-lite"/>
    </source>
</evidence>
<accession>A0ABU7F7I3</accession>
<protein>
    <submittedName>
        <fullName evidence="2">Uncharacterized protein</fullName>
    </submittedName>
</protein>
<dbReference type="Proteomes" id="UP001352852">
    <property type="component" value="Unassembled WGS sequence"/>
</dbReference>
<evidence type="ECO:0000313" key="2">
    <source>
        <dbReference type="EMBL" id="MED6294270.1"/>
    </source>
</evidence>
<name>A0ABU7F7I3_9TELE</name>
<evidence type="ECO:0000313" key="3">
    <source>
        <dbReference type="Proteomes" id="UP001352852"/>
    </source>
</evidence>
<keyword evidence="3" id="KW-1185">Reference proteome</keyword>
<comment type="caution">
    <text evidence="2">The sequence shown here is derived from an EMBL/GenBank/DDBJ whole genome shotgun (WGS) entry which is preliminary data.</text>
</comment>
<organism evidence="2 3">
    <name type="scientific">Characodon lateralis</name>
    <dbReference type="NCBI Taxonomy" id="208331"/>
    <lineage>
        <taxon>Eukaryota</taxon>
        <taxon>Metazoa</taxon>
        <taxon>Chordata</taxon>
        <taxon>Craniata</taxon>
        <taxon>Vertebrata</taxon>
        <taxon>Euteleostomi</taxon>
        <taxon>Actinopterygii</taxon>
        <taxon>Neopterygii</taxon>
        <taxon>Teleostei</taxon>
        <taxon>Neoteleostei</taxon>
        <taxon>Acanthomorphata</taxon>
        <taxon>Ovalentaria</taxon>
        <taxon>Atherinomorphae</taxon>
        <taxon>Cyprinodontiformes</taxon>
        <taxon>Goodeidae</taxon>
        <taxon>Characodon</taxon>
    </lineage>
</organism>
<sequence length="123" mass="13257">MQQTTEHQTHNGPPDPTPRWDKLTPQEVPGAGGPHHAPATKHTSPPLQQQCHRRKHQRKTTSAGQRPGTPPTHSPTLEAPQHAGRTHSRTTFPGAPSRPASLLGIAHIKIAMGQGILLLKSMA</sequence>
<gene>
    <name evidence="2" type="ORF">CHARACLAT_019424</name>
</gene>
<dbReference type="EMBL" id="JAHUTJ010075537">
    <property type="protein sequence ID" value="MED6294270.1"/>
    <property type="molecule type" value="Genomic_DNA"/>
</dbReference>
<proteinExistence type="predicted"/>
<reference evidence="2 3" key="1">
    <citation type="submission" date="2021-06" db="EMBL/GenBank/DDBJ databases">
        <authorList>
            <person name="Palmer J.M."/>
        </authorList>
    </citation>
    <scope>NUCLEOTIDE SEQUENCE [LARGE SCALE GENOMIC DNA]</scope>
    <source>
        <strain evidence="2 3">CL_MEX2019</strain>
        <tissue evidence="2">Muscle</tissue>
    </source>
</reference>
<feature type="region of interest" description="Disordered" evidence="1">
    <location>
        <begin position="1"/>
        <end position="99"/>
    </location>
</feature>